<sequence length="109" mass="12499">MYLDSLSVAQGDGQVYGFIEPQSIQTSGNTKVQIQTYMQTWIADSHRHIYLAPYIDGSHWQLIVIISWECTVVWFCSLRRRPSHEMKCFLQGVTNKLTRMNVAITSCIG</sequence>
<organism evidence="1 2">
    <name type="scientific">Flemingia macrophylla</name>
    <dbReference type="NCBI Taxonomy" id="520843"/>
    <lineage>
        <taxon>Eukaryota</taxon>
        <taxon>Viridiplantae</taxon>
        <taxon>Streptophyta</taxon>
        <taxon>Embryophyta</taxon>
        <taxon>Tracheophyta</taxon>
        <taxon>Spermatophyta</taxon>
        <taxon>Magnoliopsida</taxon>
        <taxon>eudicotyledons</taxon>
        <taxon>Gunneridae</taxon>
        <taxon>Pentapetalae</taxon>
        <taxon>rosids</taxon>
        <taxon>fabids</taxon>
        <taxon>Fabales</taxon>
        <taxon>Fabaceae</taxon>
        <taxon>Papilionoideae</taxon>
        <taxon>50 kb inversion clade</taxon>
        <taxon>NPAAA clade</taxon>
        <taxon>indigoferoid/millettioid clade</taxon>
        <taxon>Phaseoleae</taxon>
        <taxon>Flemingia</taxon>
    </lineage>
</organism>
<reference evidence="1 2" key="1">
    <citation type="submission" date="2024-08" db="EMBL/GenBank/DDBJ databases">
        <title>Insights into the chromosomal genome structure of Flemingia macrophylla.</title>
        <authorList>
            <person name="Ding Y."/>
            <person name="Zhao Y."/>
            <person name="Bi W."/>
            <person name="Wu M."/>
            <person name="Zhao G."/>
            <person name="Gong Y."/>
            <person name="Li W."/>
            <person name="Zhang P."/>
        </authorList>
    </citation>
    <scope>NUCLEOTIDE SEQUENCE [LARGE SCALE GENOMIC DNA]</scope>
    <source>
        <strain evidence="1">DYQJB</strain>
        <tissue evidence="1">Leaf</tissue>
    </source>
</reference>
<dbReference type="AlphaFoldDB" id="A0ABD1NQ84"/>
<dbReference type="Proteomes" id="UP001603857">
    <property type="component" value="Unassembled WGS sequence"/>
</dbReference>
<evidence type="ECO:0000313" key="1">
    <source>
        <dbReference type="EMBL" id="KAL2349265.1"/>
    </source>
</evidence>
<keyword evidence="2" id="KW-1185">Reference proteome</keyword>
<dbReference type="EMBL" id="JBGMDY010000001">
    <property type="protein sequence ID" value="KAL2349265.1"/>
    <property type="molecule type" value="Genomic_DNA"/>
</dbReference>
<comment type="caution">
    <text evidence="1">The sequence shown here is derived from an EMBL/GenBank/DDBJ whole genome shotgun (WGS) entry which is preliminary data.</text>
</comment>
<protein>
    <recommendedName>
        <fullName evidence="3">Ubiquitin-like protease family profile domain-containing protein</fullName>
    </recommendedName>
</protein>
<dbReference type="InterPro" id="IPR038765">
    <property type="entry name" value="Papain-like_cys_pep_sf"/>
</dbReference>
<evidence type="ECO:0000313" key="2">
    <source>
        <dbReference type="Proteomes" id="UP001603857"/>
    </source>
</evidence>
<evidence type="ECO:0008006" key="3">
    <source>
        <dbReference type="Google" id="ProtNLM"/>
    </source>
</evidence>
<gene>
    <name evidence="1" type="ORF">Fmac_003265</name>
</gene>
<accession>A0ABD1NQ84</accession>
<dbReference type="SUPFAM" id="SSF54001">
    <property type="entry name" value="Cysteine proteinases"/>
    <property type="match status" value="1"/>
</dbReference>
<name>A0ABD1NQ84_9FABA</name>
<proteinExistence type="predicted"/>